<comment type="caution">
    <text evidence="1">The sequence shown here is derived from an EMBL/GenBank/DDBJ whole genome shotgun (WGS) entry which is preliminary data.</text>
</comment>
<dbReference type="Proteomes" id="UP000743370">
    <property type="component" value="Unassembled WGS sequence"/>
</dbReference>
<name>A0A8T0KIG7_PHAAN</name>
<dbReference type="EMBL" id="JABFOF010000004">
    <property type="protein sequence ID" value="KAG2398919.1"/>
    <property type="molecule type" value="Genomic_DNA"/>
</dbReference>
<organism evidence="1 2">
    <name type="scientific">Phaseolus angularis</name>
    <name type="common">Azuki bean</name>
    <name type="synonym">Vigna angularis</name>
    <dbReference type="NCBI Taxonomy" id="3914"/>
    <lineage>
        <taxon>Eukaryota</taxon>
        <taxon>Viridiplantae</taxon>
        <taxon>Streptophyta</taxon>
        <taxon>Embryophyta</taxon>
        <taxon>Tracheophyta</taxon>
        <taxon>Spermatophyta</taxon>
        <taxon>Magnoliopsida</taxon>
        <taxon>eudicotyledons</taxon>
        <taxon>Gunneridae</taxon>
        <taxon>Pentapetalae</taxon>
        <taxon>rosids</taxon>
        <taxon>fabids</taxon>
        <taxon>Fabales</taxon>
        <taxon>Fabaceae</taxon>
        <taxon>Papilionoideae</taxon>
        <taxon>50 kb inversion clade</taxon>
        <taxon>NPAAA clade</taxon>
        <taxon>indigoferoid/millettioid clade</taxon>
        <taxon>Phaseoleae</taxon>
        <taxon>Vigna</taxon>
    </lineage>
</organism>
<reference evidence="1 2" key="1">
    <citation type="submission" date="2020-05" db="EMBL/GenBank/DDBJ databases">
        <title>Vigna angularis (adzuki bean) Var. LongXiaoDou No. 4 denovo assembly.</title>
        <authorList>
            <person name="Xiang H."/>
        </authorList>
    </citation>
    <scope>NUCLEOTIDE SEQUENCE [LARGE SCALE GENOMIC DNA]</scope>
    <source>
        <tissue evidence="1">Leaf</tissue>
    </source>
</reference>
<dbReference type="AlphaFoldDB" id="A0A8T0KIG7"/>
<sequence>MKEINAGGPVIDVLRTATCAIATTIEGTVGQPIPSPSSRIALSSQLQIMTTMGDQSGFIVTCCRSSRPLLESDTLSTSSALYSSTSVGGLRDFGVVIGAIMVVKSICQTLCAAIGFYLEDHDWMMNNFGFGERNLGSLVSQVARKIVEN</sequence>
<evidence type="ECO:0000313" key="1">
    <source>
        <dbReference type="EMBL" id="KAG2398919.1"/>
    </source>
</evidence>
<proteinExistence type="predicted"/>
<gene>
    <name evidence="1" type="ORF">HKW66_Vig0086000</name>
</gene>
<protein>
    <submittedName>
        <fullName evidence="1">Uncharacterized protein</fullName>
    </submittedName>
</protein>
<evidence type="ECO:0000313" key="2">
    <source>
        <dbReference type="Proteomes" id="UP000743370"/>
    </source>
</evidence>
<accession>A0A8T0KIG7</accession>